<dbReference type="InterPro" id="IPR012340">
    <property type="entry name" value="NA-bd_OB-fold"/>
</dbReference>
<dbReference type="Pfam" id="PF00575">
    <property type="entry name" value="S1"/>
    <property type="match status" value="1"/>
</dbReference>
<dbReference type="OrthoDB" id="2991298at2"/>
<accession>A0A7W1X8T3</accession>
<comment type="caution">
    <text evidence="2">The sequence shown here is derived from an EMBL/GenBank/DDBJ whole genome shotgun (WGS) entry which is preliminary data.</text>
</comment>
<evidence type="ECO:0000313" key="3">
    <source>
        <dbReference type="Proteomes" id="UP000530514"/>
    </source>
</evidence>
<dbReference type="PROSITE" id="PS50126">
    <property type="entry name" value="S1"/>
    <property type="match status" value="1"/>
</dbReference>
<name>A0A7W1X8T3_9BACL</name>
<protein>
    <submittedName>
        <fullName evidence="2">S1 RNA-binding domain-containing protein</fullName>
    </submittedName>
</protein>
<dbReference type="Proteomes" id="UP000530514">
    <property type="component" value="Unassembled WGS sequence"/>
</dbReference>
<reference evidence="2 3" key="1">
    <citation type="submission" date="2020-07" db="EMBL/GenBank/DDBJ databases">
        <authorList>
            <person name="Feng H."/>
        </authorList>
    </citation>
    <scope>NUCLEOTIDE SEQUENCE [LARGE SCALE GENOMIC DNA]</scope>
    <source>
        <strain evidence="3">s-11</strain>
    </source>
</reference>
<gene>
    <name evidence="2" type="ORF">H1164_04405</name>
</gene>
<dbReference type="AlphaFoldDB" id="A0A7W1X8T3"/>
<dbReference type="RefSeq" id="WP_052153932.1">
    <property type="nucleotide sequence ID" value="NZ_JACEIP010000004.1"/>
</dbReference>
<sequence length="190" mass="22036">MAKPYDLDERISEYIKKSSPSKLVPQYQVGSKVKVRITRLVDFGAFVVTMDPFALSGLIHNRHIPKEQELHVGQVIEAKVKEVKEDNKIEFRLDENLTVHEAFADLEVLKEKLPDHSSKVKPPDETKEIIHFLSKEFGIISDESKKKVEEMVNEVGVFRFTLSMMKILPVFKRDLVYHFLKEVEQVRDSL</sequence>
<dbReference type="InterPro" id="IPR003029">
    <property type="entry name" value="S1_domain"/>
</dbReference>
<feature type="domain" description="S1 motif" evidence="1">
    <location>
        <begin position="30"/>
        <end position="94"/>
    </location>
</feature>
<dbReference type="GO" id="GO:0003676">
    <property type="term" value="F:nucleic acid binding"/>
    <property type="evidence" value="ECO:0007669"/>
    <property type="project" value="InterPro"/>
</dbReference>
<keyword evidence="3" id="KW-1185">Reference proteome</keyword>
<dbReference type="SUPFAM" id="SSF50249">
    <property type="entry name" value="Nucleic acid-binding proteins"/>
    <property type="match status" value="1"/>
</dbReference>
<organism evidence="2 3">
    <name type="scientific">Thermoactinomyces daqus</name>
    <dbReference type="NCBI Taxonomy" id="1329516"/>
    <lineage>
        <taxon>Bacteria</taxon>
        <taxon>Bacillati</taxon>
        <taxon>Bacillota</taxon>
        <taxon>Bacilli</taxon>
        <taxon>Bacillales</taxon>
        <taxon>Thermoactinomycetaceae</taxon>
        <taxon>Thermoactinomyces</taxon>
    </lineage>
</organism>
<proteinExistence type="predicted"/>
<evidence type="ECO:0000313" key="2">
    <source>
        <dbReference type="EMBL" id="MBA4542141.1"/>
    </source>
</evidence>
<evidence type="ECO:0000259" key="1">
    <source>
        <dbReference type="PROSITE" id="PS50126"/>
    </source>
</evidence>
<dbReference type="Gene3D" id="2.40.50.140">
    <property type="entry name" value="Nucleic acid-binding proteins"/>
    <property type="match status" value="1"/>
</dbReference>
<dbReference type="SMART" id="SM00316">
    <property type="entry name" value="S1"/>
    <property type="match status" value="1"/>
</dbReference>
<dbReference type="EMBL" id="JACEIP010000004">
    <property type="protein sequence ID" value="MBA4542141.1"/>
    <property type="molecule type" value="Genomic_DNA"/>
</dbReference>